<dbReference type="Pfam" id="PF00293">
    <property type="entry name" value="NUDIX"/>
    <property type="match status" value="1"/>
</dbReference>
<organism evidence="3 4">
    <name type="scientific">Methylobacterium soli</name>
    <dbReference type="NCBI Taxonomy" id="553447"/>
    <lineage>
        <taxon>Bacteria</taxon>
        <taxon>Pseudomonadati</taxon>
        <taxon>Pseudomonadota</taxon>
        <taxon>Alphaproteobacteria</taxon>
        <taxon>Hyphomicrobiales</taxon>
        <taxon>Methylobacteriaceae</taxon>
        <taxon>Methylobacterium</taxon>
    </lineage>
</organism>
<dbReference type="GO" id="GO:0016787">
    <property type="term" value="F:hydrolase activity"/>
    <property type="evidence" value="ECO:0007669"/>
    <property type="project" value="UniProtKB-KW"/>
</dbReference>
<dbReference type="EMBL" id="VZZK01000070">
    <property type="protein sequence ID" value="KAB1069994.1"/>
    <property type="molecule type" value="Genomic_DNA"/>
</dbReference>
<evidence type="ECO:0000259" key="2">
    <source>
        <dbReference type="PROSITE" id="PS51462"/>
    </source>
</evidence>
<dbReference type="Gene3D" id="3.90.79.10">
    <property type="entry name" value="Nucleoside Triphosphate Pyrophosphohydrolase"/>
    <property type="match status" value="1"/>
</dbReference>
<reference evidence="3 4" key="1">
    <citation type="submission" date="2019-09" db="EMBL/GenBank/DDBJ databases">
        <title>YIM 48816 draft genome.</title>
        <authorList>
            <person name="Jiang L."/>
        </authorList>
    </citation>
    <scope>NUCLEOTIDE SEQUENCE [LARGE SCALE GENOMIC DNA]</scope>
    <source>
        <strain evidence="3 4">YIM 48816</strain>
    </source>
</reference>
<sequence length="188" mass="20253">MRDRNWTVRASRHAVRDRWISLRADDCVTASGAAVAPYYVLEFPDFVHVLALDEADRVVLVRQYRHGYGGPSLELPGGVMDPGETDIPAVAARELREETGYVGASLTHLTTLSVDPARYANRLHLVRATGVVAGMASPEPTEDIEVVLVPRDAAIRLALTGGIVNAAHVGLLLIGLTDGTEIPVLSRP</sequence>
<dbReference type="InterPro" id="IPR000086">
    <property type="entry name" value="NUDIX_hydrolase_dom"/>
</dbReference>
<dbReference type="OrthoDB" id="9806150at2"/>
<gene>
    <name evidence="3" type="ORF">F6X53_30620</name>
</gene>
<keyword evidence="1 3" id="KW-0378">Hydrolase</keyword>
<dbReference type="PROSITE" id="PS51462">
    <property type="entry name" value="NUDIX"/>
    <property type="match status" value="1"/>
</dbReference>
<dbReference type="Proteomes" id="UP000474159">
    <property type="component" value="Unassembled WGS sequence"/>
</dbReference>
<evidence type="ECO:0000256" key="1">
    <source>
        <dbReference type="ARBA" id="ARBA00022801"/>
    </source>
</evidence>
<evidence type="ECO:0000313" key="3">
    <source>
        <dbReference type="EMBL" id="KAB1069994.1"/>
    </source>
</evidence>
<name>A0A6L3SQR9_9HYPH</name>
<dbReference type="PANTHER" id="PTHR11839">
    <property type="entry name" value="UDP/ADP-SUGAR PYROPHOSPHATASE"/>
    <property type="match status" value="1"/>
</dbReference>
<dbReference type="GO" id="GO:0019693">
    <property type="term" value="P:ribose phosphate metabolic process"/>
    <property type="evidence" value="ECO:0007669"/>
    <property type="project" value="TreeGrafter"/>
</dbReference>
<dbReference type="CDD" id="cd03424">
    <property type="entry name" value="NUDIX_ADPRase_Nudt5_UGPPase_Nudt14"/>
    <property type="match status" value="1"/>
</dbReference>
<evidence type="ECO:0000313" key="4">
    <source>
        <dbReference type="Proteomes" id="UP000474159"/>
    </source>
</evidence>
<dbReference type="InterPro" id="IPR015797">
    <property type="entry name" value="NUDIX_hydrolase-like_dom_sf"/>
</dbReference>
<dbReference type="GO" id="GO:0006753">
    <property type="term" value="P:nucleoside phosphate metabolic process"/>
    <property type="evidence" value="ECO:0007669"/>
    <property type="project" value="TreeGrafter"/>
</dbReference>
<protein>
    <submittedName>
        <fullName evidence="3">NUDIX hydrolase</fullName>
    </submittedName>
</protein>
<dbReference type="AlphaFoldDB" id="A0A6L3SQR9"/>
<keyword evidence="4" id="KW-1185">Reference proteome</keyword>
<feature type="domain" description="Nudix hydrolase" evidence="2">
    <location>
        <begin position="42"/>
        <end position="172"/>
    </location>
</feature>
<dbReference type="SUPFAM" id="SSF55811">
    <property type="entry name" value="Nudix"/>
    <property type="match status" value="1"/>
</dbReference>
<accession>A0A6L3SQR9</accession>
<comment type="caution">
    <text evidence="3">The sequence shown here is derived from an EMBL/GenBank/DDBJ whole genome shotgun (WGS) entry which is preliminary data.</text>
</comment>
<dbReference type="PANTHER" id="PTHR11839:SF1">
    <property type="entry name" value="ADP-SUGAR PYROPHOSPHATASE"/>
    <property type="match status" value="1"/>
</dbReference>
<proteinExistence type="predicted"/>